<dbReference type="PANTHER" id="PTHR33841">
    <property type="entry name" value="DNA METHYLTRANSFERASE YEEA-RELATED"/>
    <property type="match status" value="1"/>
</dbReference>
<evidence type="ECO:0000256" key="3">
    <source>
        <dbReference type="ARBA" id="ARBA00022679"/>
    </source>
</evidence>
<dbReference type="RefSeq" id="WP_073307329.1">
    <property type="nucleotide sequence ID" value="NZ_FQWV01000002.1"/>
</dbReference>
<evidence type="ECO:0000256" key="4">
    <source>
        <dbReference type="ARBA" id="ARBA00022691"/>
    </source>
</evidence>
<dbReference type="Gene3D" id="3.40.50.150">
    <property type="entry name" value="Vaccinia Virus protein VP39"/>
    <property type="match status" value="2"/>
</dbReference>
<keyword evidence="3" id="KW-0808">Transferase</keyword>
<proteinExistence type="predicted"/>
<accession>A0A1M5MJQ8</accession>
<evidence type="ECO:0000256" key="5">
    <source>
        <dbReference type="ARBA" id="ARBA00022747"/>
    </source>
</evidence>
<dbReference type="PANTHER" id="PTHR33841:SF1">
    <property type="entry name" value="DNA METHYLTRANSFERASE A"/>
    <property type="match status" value="1"/>
</dbReference>
<evidence type="ECO:0000259" key="9">
    <source>
        <dbReference type="Pfam" id="PF07669"/>
    </source>
</evidence>
<dbReference type="SUPFAM" id="SSF53335">
    <property type="entry name" value="S-adenosyl-L-methionine-dependent methyltransferases"/>
    <property type="match status" value="1"/>
</dbReference>
<dbReference type="EC" id="2.1.1.72" evidence="1"/>
<dbReference type="GO" id="GO:0009007">
    <property type="term" value="F:site-specific DNA-methyltransferase (adenine-specific) activity"/>
    <property type="evidence" value="ECO:0007669"/>
    <property type="project" value="UniProtKB-EC"/>
</dbReference>
<dbReference type="InterPro" id="IPR050953">
    <property type="entry name" value="N4_N6_ade-DNA_methylase"/>
</dbReference>
<evidence type="ECO:0000313" key="11">
    <source>
        <dbReference type="EMBL" id="SHG77724.1"/>
    </source>
</evidence>
<dbReference type="GO" id="GO:0003677">
    <property type="term" value="F:DNA binding"/>
    <property type="evidence" value="ECO:0007669"/>
    <property type="project" value="UniProtKB-KW"/>
</dbReference>
<evidence type="ECO:0000256" key="1">
    <source>
        <dbReference type="ARBA" id="ARBA00011900"/>
    </source>
</evidence>
<dbReference type="OrthoDB" id="45790at2157"/>
<reference evidence="11 12" key="1">
    <citation type="submission" date="2016-11" db="EMBL/GenBank/DDBJ databases">
        <authorList>
            <person name="Jaros S."/>
            <person name="Januszkiewicz K."/>
            <person name="Wedrychowicz H."/>
        </authorList>
    </citation>
    <scope>NUCLEOTIDE SEQUENCE [LARGE SCALE GENOMIC DNA]</scope>
    <source>
        <strain evidence="11 12">DSM 9297</strain>
    </source>
</reference>
<dbReference type="Pfam" id="PF07669">
    <property type="entry name" value="Eco57I"/>
    <property type="match status" value="1"/>
</dbReference>
<protein>
    <recommendedName>
        <fullName evidence="1">site-specific DNA-methyltransferase (adenine-specific)</fullName>
        <ecNumber evidence="1">2.1.1.72</ecNumber>
    </recommendedName>
</protein>
<evidence type="ECO:0000256" key="2">
    <source>
        <dbReference type="ARBA" id="ARBA00022603"/>
    </source>
</evidence>
<dbReference type="InterPro" id="IPR029063">
    <property type="entry name" value="SAM-dependent_MTases_sf"/>
</dbReference>
<evidence type="ECO:0000256" key="8">
    <source>
        <dbReference type="SAM" id="Coils"/>
    </source>
</evidence>
<dbReference type="InterPro" id="IPR011639">
    <property type="entry name" value="MethylTrfase_TaqI-like_dom"/>
</dbReference>
<keyword evidence="6" id="KW-0238">DNA-binding</keyword>
<comment type="catalytic activity">
    <reaction evidence="7">
        <text>a 2'-deoxyadenosine in DNA + S-adenosyl-L-methionine = an N(6)-methyl-2'-deoxyadenosine in DNA + S-adenosyl-L-homocysteine + H(+)</text>
        <dbReference type="Rhea" id="RHEA:15197"/>
        <dbReference type="Rhea" id="RHEA-COMP:12418"/>
        <dbReference type="Rhea" id="RHEA-COMP:12419"/>
        <dbReference type="ChEBI" id="CHEBI:15378"/>
        <dbReference type="ChEBI" id="CHEBI:57856"/>
        <dbReference type="ChEBI" id="CHEBI:59789"/>
        <dbReference type="ChEBI" id="CHEBI:90615"/>
        <dbReference type="ChEBI" id="CHEBI:90616"/>
        <dbReference type="EC" id="2.1.1.72"/>
    </reaction>
</comment>
<feature type="coiled-coil region" evidence="8">
    <location>
        <begin position="1385"/>
        <end position="1422"/>
    </location>
</feature>
<dbReference type="EMBL" id="FQWV01000002">
    <property type="protein sequence ID" value="SHG77724.1"/>
    <property type="molecule type" value="Genomic_DNA"/>
</dbReference>
<dbReference type="InterPro" id="IPR025931">
    <property type="entry name" value="TaqI_C"/>
</dbReference>
<evidence type="ECO:0000313" key="12">
    <source>
        <dbReference type="Proteomes" id="UP000184357"/>
    </source>
</evidence>
<sequence length="1440" mass="164925">MSQATLGPEPYRNSSLFSGYYLDERVADRDAWDCDEEAEAAFQALQTLWEDEKSLVGGYNESTLLSQWIDKVLRGLGHDTVEETPLPETNGRIDRVLFDSPETRREAMEMQQDGMYNATFARASSLLEAKQWDADFDEEFGVQRQYRDASHQVKYYLERTPDQLRWGILTNGRKWRLYGTKDYQTETYYEVDLPELLESGSLEQFKYFYVFFRPEAFHEISGTSFLDEVWNESETAAQELGEDLQDNVFTALRILGEGFVESNDLGINPKTGSDREEALEELKEQSLVLLYRLMFVLYAESRGLISPNDPGKRQEYDENFSLDVLRQEIVTQVEDEGKRFDEYSEYSTSMWSQLEDLFSLVDAGEEALSIPPYNGGLFDPDEHAYLTEYEVSNRYIAEVIYQVGTTDSESEDGRVPADYADLDTRHLGTIYEGLLEHEFRIAPEDYAAVAEDGGQVWKLSSEVDDDAIETVNEGELYVVNDDGERKATGAYYTPDYVVTYIVEETIDPLIEDIEQDLASRGIREGTERYVEAFIERVTDLTVLDPAMGSGHFLTKATGYLGNHVARRAREVDETTDVFDEQEVRRRVSRECIYGVDINGMAVELAKLSMWLETLAEEKPLAFLDHHLKDGNSLVGSDITEALSDDGGDEEDGQITLFQVAAQARQRTLEHVMDLMADLLATDNEQYEDIKSMEDLYEEIRDDPLYGRLFELANVHTAEQFGLDIPSDAYEGFEDVYEVMAGAIEDEGEWDELREGDWFKTAQTMAEEENFFHWELEYPEVFFGEDGERRSDAGFNAIVGNPPYIRIQSLREHTPKQASYFTEKYESATGNFDIYANFTEKGQQLLSDRGKLGYIEPHKFFQSDFGTGLRKYLSERNSLYEIVSFEHEQVFEGASVYTCMVFLTKSGQESFKYAEVKPEDLVGGGKPVFREIPAEYNESPWIFRDAETEAILRKIDQSGPNLEQVTDRIYQGLVTSGDSIYLLEKIEERNGDLITVRSQEDGEEWTVEAELLKPLLKGEDVHRYEPLDPKYFVIFPYKLTEEGGELVTNFVDEDTLRESYPRLYEYLKAHEAKIRARENGKMDREGWYDYVYPKNLTEFAEEKIVTPEISYGTNFTYDPDGLYHKTKVYGVKTEDDVIDEKYLLPIINTEVLWFFLKNTGYALRGGYFTFKTDYLNPFSIPLPPEKNTDSFDPSVFESHYDDFMNGSQVTEVFDRDYLLGHSGDILPLLAEEMIDLHSDLDSLNLFLLDHLGTYSDGPVISGIGLTQPPQNAADSILQETAEQKPNLRVGQVDVIRESDSTIQISLTARYKPDDEDAYETDQWGYTETESLPALRITDLTEMEADLIEHFVPVAVDEAGGFANFRETATKTNSLVDRLRALTLPDVDDVRDGLESYKETKARAEELEEQIERTDDLIDEIVYELYGLTDEEIAIVEEAVNE</sequence>
<feature type="domain" description="Type II methyltransferase M.TaqI-like" evidence="9">
    <location>
        <begin position="590"/>
        <end position="890"/>
    </location>
</feature>
<dbReference type="STRING" id="43928.SAMN05443636_1043"/>
<keyword evidence="12" id="KW-1185">Reference proteome</keyword>
<keyword evidence="8" id="KW-0175">Coiled coil</keyword>
<keyword evidence="2 11" id="KW-0489">Methyltransferase</keyword>
<dbReference type="GO" id="GO:0032259">
    <property type="term" value="P:methylation"/>
    <property type="evidence" value="ECO:0007669"/>
    <property type="project" value="UniProtKB-KW"/>
</dbReference>
<feature type="domain" description="TaqI-like C-terminal specificity" evidence="10">
    <location>
        <begin position="1012"/>
        <end position="1177"/>
    </location>
</feature>
<evidence type="ECO:0000256" key="6">
    <source>
        <dbReference type="ARBA" id="ARBA00023125"/>
    </source>
</evidence>
<dbReference type="Pfam" id="PF12950">
    <property type="entry name" value="TaqI_C"/>
    <property type="match status" value="1"/>
</dbReference>
<gene>
    <name evidence="11" type="ORF">SAMN05443636_1043</name>
</gene>
<evidence type="ECO:0000259" key="10">
    <source>
        <dbReference type="Pfam" id="PF12950"/>
    </source>
</evidence>
<evidence type="ECO:0000256" key="7">
    <source>
        <dbReference type="ARBA" id="ARBA00047942"/>
    </source>
</evidence>
<dbReference type="GO" id="GO:0009307">
    <property type="term" value="P:DNA restriction-modification system"/>
    <property type="evidence" value="ECO:0007669"/>
    <property type="project" value="UniProtKB-KW"/>
</dbReference>
<dbReference type="PRINTS" id="PR00507">
    <property type="entry name" value="N12N6MTFRASE"/>
</dbReference>
<dbReference type="InterPro" id="IPR002052">
    <property type="entry name" value="DNA_methylase_N6_adenine_CS"/>
</dbReference>
<dbReference type="Proteomes" id="UP000184357">
    <property type="component" value="Unassembled WGS sequence"/>
</dbReference>
<name>A0A1M5MJQ8_9EURY</name>
<organism evidence="11 12">
    <name type="scientific">Halobaculum gomorrense</name>
    <dbReference type="NCBI Taxonomy" id="43928"/>
    <lineage>
        <taxon>Archaea</taxon>
        <taxon>Methanobacteriati</taxon>
        <taxon>Methanobacteriota</taxon>
        <taxon>Stenosarchaea group</taxon>
        <taxon>Halobacteria</taxon>
        <taxon>Halobacteriales</taxon>
        <taxon>Haloferacaceae</taxon>
        <taxon>Halobaculum</taxon>
    </lineage>
</organism>
<dbReference type="PROSITE" id="PS00092">
    <property type="entry name" value="N6_MTASE"/>
    <property type="match status" value="1"/>
</dbReference>
<keyword evidence="4" id="KW-0949">S-adenosyl-L-methionine</keyword>
<keyword evidence="5" id="KW-0680">Restriction system</keyword>